<keyword evidence="2" id="KW-1185">Reference proteome</keyword>
<protein>
    <submittedName>
        <fullName evidence="1">Uncharacterized protein</fullName>
    </submittedName>
</protein>
<dbReference type="Proteomes" id="UP000481043">
    <property type="component" value="Unassembled WGS sequence"/>
</dbReference>
<accession>A0A6M0Q9Y3</accession>
<reference evidence="1 2" key="1">
    <citation type="submission" date="2020-02" db="EMBL/GenBank/DDBJ databases">
        <title>Bacillus aquiflavi sp. nov., isolated from yellow water of strong flavor Chinese baijiu in Yibin region of China.</title>
        <authorList>
            <person name="Xie J."/>
        </authorList>
    </citation>
    <scope>NUCLEOTIDE SEQUENCE [LARGE SCALE GENOMIC DNA]</scope>
    <source>
        <strain evidence="1 2">SA4</strain>
    </source>
</reference>
<dbReference type="RefSeq" id="WP_163180529.1">
    <property type="nucleotide sequence ID" value="NZ_JAAIWM010000005.1"/>
</dbReference>
<name>A0A6M0Q9Y3_9BACI</name>
<organism evidence="1 2">
    <name type="scientific">Bacillus mesophilus</name>
    <dbReference type="NCBI Taxonomy" id="1808955"/>
    <lineage>
        <taxon>Bacteria</taxon>
        <taxon>Bacillati</taxon>
        <taxon>Bacillota</taxon>
        <taxon>Bacilli</taxon>
        <taxon>Bacillales</taxon>
        <taxon>Bacillaceae</taxon>
        <taxon>Bacillus</taxon>
    </lineage>
</organism>
<evidence type="ECO:0000313" key="2">
    <source>
        <dbReference type="Proteomes" id="UP000481043"/>
    </source>
</evidence>
<sequence>MEYFKSQMKELIKINKVLHLRLMELMDEHGYEKNFIMKAFYHSGMANGGKYQSLYQAFNAHKE</sequence>
<evidence type="ECO:0000313" key="1">
    <source>
        <dbReference type="EMBL" id="NEY73067.1"/>
    </source>
</evidence>
<dbReference type="AlphaFoldDB" id="A0A6M0Q9Y3"/>
<comment type="caution">
    <text evidence="1">The sequence shown here is derived from an EMBL/GenBank/DDBJ whole genome shotgun (WGS) entry which is preliminary data.</text>
</comment>
<gene>
    <name evidence="1" type="ORF">G4D63_15120</name>
</gene>
<proteinExistence type="predicted"/>
<dbReference type="EMBL" id="JAAIWM010000005">
    <property type="protein sequence ID" value="NEY73067.1"/>
    <property type="molecule type" value="Genomic_DNA"/>
</dbReference>